<keyword evidence="3" id="KW-1185">Reference proteome</keyword>
<evidence type="ECO:0000256" key="1">
    <source>
        <dbReference type="SAM" id="MobiDB-lite"/>
    </source>
</evidence>
<proteinExistence type="predicted"/>
<reference evidence="2 3" key="1">
    <citation type="submission" date="2023-03" db="EMBL/GenBank/DDBJ databases">
        <authorList>
            <person name="Pearce D."/>
        </authorList>
    </citation>
    <scope>NUCLEOTIDE SEQUENCE [LARGE SCALE GENOMIC DNA]</scope>
    <source>
        <strain evidence="2">Msz</strain>
    </source>
</reference>
<evidence type="ECO:0000313" key="2">
    <source>
        <dbReference type="EMBL" id="CAI8734946.1"/>
    </source>
</evidence>
<protein>
    <submittedName>
        <fullName evidence="2">Uncharacterized protein</fullName>
    </submittedName>
</protein>
<dbReference type="Proteomes" id="UP001162030">
    <property type="component" value="Chromosome"/>
</dbReference>
<organism evidence="2 3">
    <name type="scientific">Methylocaldum szegediense</name>
    <dbReference type="NCBI Taxonomy" id="73780"/>
    <lineage>
        <taxon>Bacteria</taxon>
        <taxon>Pseudomonadati</taxon>
        <taxon>Pseudomonadota</taxon>
        <taxon>Gammaproteobacteria</taxon>
        <taxon>Methylococcales</taxon>
        <taxon>Methylococcaceae</taxon>
        <taxon>Methylocaldum</taxon>
    </lineage>
</organism>
<feature type="region of interest" description="Disordered" evidence="1">
    <location>
        <begin position="128"/>
        <end position="147"/>
    </location>
</feature>
<name>A0ABM9HWQ7_9GAMM</name>
<dbReference type="EMBL" id="OX458333">
    <property type="protein sequence ID" value="CAI8734946.1"/>
    <property type="molecule type" value="Genomic_DNA"/>
</dbReference>
<sequence>MPVPLCWVATVPGTTSTNSPTRDNGRYLNSGCPTTPCDAESTTPRRSVARPCTSTASRTRAEDGLSSSGKGCADTPSERVHSAMLRPRPNKKRTNVRNWFFMEAEQCLVSKGNCHAERLRIGAEQDITSANNSPKGRGRAEKTPSCLYGTGMPVGSSRLSGREHKSSPACVWVFEIPFGCLEPTVERQSFGSVASGSILDSNGRLRAFRKVPQHANRWRDIPPTKLVCRDFANYGCDLSIRTLLFLHPVQNACAAGGVDVRVALYFTEG</sequence>
<accession>A0ABM9HWQ7</accession>
<gene>
    <name evidence="2" type="ORF">MSZNOR_0353</name>
</gene>
<feature type="region of interest" description="Disordered" evidence="1">
    <location>
        <begin position="35"/>
        <end position="83"/>
    </location>
</feature>
<evidence type="ECO:0000313" key="3">
    <source>
        <dbReference type="Proteomes" id="UP001162030"/>
    </source>
</evidence>